<organism evidence="1 2">
    <name type="scientific">Rotaria magnacalcarata</name>
    <dbReference type="NCBI Taxonomy" id="392030"/>
    <lineage>
        <taxon>Eukaryota</taxon>
        <taxon>Metazoa</taxon>
        <taxon>Spiralia</taxon>
        <taxon>Gnathifera</taxon>
        <taxon>Rotifera</taxon>
        <taxon>Eurotatoria</taxon>
        <taxon>Bdelloidea</taxon>
        <taxon>Philodinida</taxon>
        <taxon>Philodinidae</taxon>
        <taxon>Rotaria</taxon>
    </lineage>
</organism>
<dbReference type="Proteomes" id="UP000681720">
    <property type="component" value="Unassembled WGS sequence"/>
</dbReference>
<evidence type="ECO:0000313" key="1">
    <source>
        <dbReference type="EMBL" id="CAF5208350.1"/>
    </source>
</evidence>
<reference evidence="1" key="1">
    <citation type="submission" date="2021-02" db="EMBL/GenBank/DDBJ databases">
        <authorList>
            <person name="Nowell W R."/>
        </authorList>
    </citation>
    <scope>NUCLEOTIDE SEQUENCE</scope>
</reference>
<dbReference type="AlphaFoldDB" id="A0A8S3IWY8"/>
<accession>A0A8S3IWY8</accession>
<comment type="caution">
    <text evidence="1">The sequence shown here is derived from an EMBL/GenBank/DDBJ whole genome shotgun (WGS) entry which is preliminary data.</text>
</comment>
<dbReference type="EMBL" id="CAJOBJ010351101">
    <property type="protein sequence ID" value="CAF5208350.1"/>
    <property type="molecule type" value="Genomic_DNA"/>
</dbReference>
<name>A0A8S3IWY8_9BILA</name>
<feature type="non-terminal residue" evidence="1">
    <location>
        <position position="1"/>
    </location>
</feature>
<sequence>MELKLIFVLYSIDHCT</sequence>
<evidence type="ECO:0000313" key="2">
    <source>
        <dbReference type="Proteomes" id="UP000681720"/>
    </source>
</evidence>
<gene>
    <name evidence="1" type="ORF">GIL414_LOCUS78924</name>
</gene>
<proteinExistence type="predicted"/>
<protein>
    <submittedName>
        <fullName evidence="1">Uncharacterized protein</fullName>
    </submittedName>
</protein>